<dbReference type="AlphaFoldDB" id="A0A1I4AFN6"/>
<keyword evidence="5" id="KW-1185">Reference proteome</keyword>
<proteinExistence type="inferred from homology"/>
<dbReference type="FunFam" id="3.40.50.1360:FF:000001">
    <property type="entry name" value="Ribose-5-phosphate isomerase A"/>
    <property type="match status" value="1"/>
</dbReference>
<feature type="binding site" evidence="3">
    <location>
        <begin position="83"/>
        <end position="86"/>
    </location>
    <ligand>
        <name>substrate</name>
    </ligand>
</feature>
<dbReference type="EC" id="5.3.1.6" evidence="3"/>
<dbReference type="Gene3D" id="3.40.50.1360">
    <property type="match status" value="1"/>
</dbReference>
<evidence type="ECO:0000256" key="3">
    <source>
        <dbReference type="HAMAP-Rule" id="MF_00170"/>
    </source>
</evidence>
<dbReference type="PANTHER" id="PTHR11934">
    <property type="entry name" value="RIBOSE-5-PHOSPHATE ISOMERASE"/>
    <property type="match status" value="1"/>
</dbReference>
<comment type="pathway">
    <text evidence="3">Carbohydrate degradation; pentose phosphate pathway; D-ribose 5-phosphate from D-ribulose 5-phosphate (non-oxidative stage): step 1/1.</text>
</comment>
<dbReference type="UniPathway" id="UPA00115">
    <property type="reaction ID" value="UER00412"/>
</dbReference>
<dbReference type="RefSeq" id="WP_177207321.1">
    <property type="nucleotide sequence ID" value="NZ_FOSH01000014.1"/>
</dbReference>
<feature type="binding site" evidence="3">
    <location>
        <position position="123"/>
    </location>
    <ligand>
        <name>substrate</name>
    </ligand>
</feature>
<dbReference type="SUPFAM" id="SSF100950">
    <property type="entry name" value="NagB/RpiA/CoA transferase-like"/>
    <property type="match status" value="1"/>
</dbReference>
<dbReference type="InterPro" id="IPR004788">
    <property type="entry name" value="Ribose5P_isomerase_type_A"/>
</dbReference>
<sequence>MTINPKQRVALHAANLVEQDMIVGLGTGSTANFFIEALAKRCKTEKLKIHTVSSSAISEIKAREAGLPVLSIVELDALDMYVDGADEVTPDLTLLKGRGQDLVNEKLLASAADQFFVLVDESKLVEHIGQNFPIPVEVMPQAWRLVLTQLKQQGGEGQLRLNASGDNVAVTASGSLVLDMQFKQMDSLELTMILDTIPGIVQHGIFSDTASAVFIGGESEVEEHWR</sequence>
<dbReference type="NCBIfam" id="NF001924">
    <property type="entry name" value="PRK00702.1"/>
    <property type="match status" value="1"/>
</dbReference>
<dbReference type="GO" id="GO:0006014">
    <property type="term" value="P:D-ribose metabolic process"/>
    <property type="evidence" value="ECO:0007669"/>
    <property type="project" value="TreeGrafter"/>
</dbReference>
<comment type="subunit">
    <text evidence="3">Homodimer.</text>
</comment>
<dbReference type="GO" id="GO:0009052">
    <property type="term" value="P:pentose-phosphate shunt, non-oxidative branch"/>
    <property type="evidence" value="ECO:0007669"/>
    <property type="project" value="UniProtKB-UniRule"/>
</dbReference>
<evidence type="ECO:0000313" key="5">
    <source>
        <dbReference type="Proteomes" id="UP000198924"/>
    </source>
</evidence>
<organism evidence="4 5">
    <name type="scientific">Methylophaga sulfidovorans</name>
    <dbReference type="NCBI Taxonomy" id="45496"/>
    <lineage>
        <taxon>Bacteria</taxon>
        <taxon>Pseudomonadati</taxon>
        <taxon>Pseudomonadota</taxon>
        <taxon>Gammaproteobacteria</taxon>
        <taxon>Thiotrichales</taxon>
        <taxon>Piscirickettsiaceae</taxon>
        <taxon>Methylophaga</taxon>
    </lineage>
</organism>
<dbReference type="CDD" id="cd01398">
    <property type="entry name" value="RPI_A"/>
    <property type="match status" value="1"/>
</dbReference>
<dbReference type="HAMAP" id="MF_00170">
    <property type="entry name" value="Rib_5P_isom_A"/>
    <property type="match status" value="1"/>
</dbReference>
<feature type="active site" description="Proton acceptor" evidence="3">
    <location>
        <position position="105"/>
    </location>
</feature>
<keyword evidence="2 3" id="KW-0413">Isomerase</keyword>
<comment type="catalytic activity">
    <reaction evidence="1 3">
        <text>aldehydo-D-ribose 5-phosphate = D-ribulose 5-phosphate</text>
        <dbReference type="Rhea" id="RHEA:14657"/>
        <dbReference type="ChEBI" id="CHEBI:58121"/>
        <dbReference type="ChEBI" id="CHEBI:58273"/>
        <dbReference type="EC" id="5.3.1.6"/>
    </reaction>
</comment>
<dbReference type="Proteomes" id="UP000198924">
    <property type="component" value="Unassembled WGS sequence"/>
</dbReference>
<dbReference type="GO" id="GO:0004751">
    <property type="term" value="F:ribose-5-phosphate isomerase activity"/>
    <property type="evidence" value="ECO:0007669"/>
    <property type="project" value="UniProtKB-UniRule"/>
</dbReference>
<dbReference type="Pfam" id="PF06026">
    <property type="entry name" value="Rib_5-P_isom_A"/>
    <property type="match status" value="1"/>
</dbReference>
<evidence type="ECO:0000313" key="4">
    <source>
        <dbReference type="EMBL" id="SFK55228.1"/>
    </source>
</evidence>
<gene>
    <name evidence="3" type="primary">rpiA</name>
    <name evidence="4" type="ORF">SAMN04488079_11456</name>
</gene>
<dbReference type="SUPFAM" id="SSF75445">
    <property type="entry name" value="D-ribose-5-phosphate isomerase (RpiA), lid domain"/>
    <property type="match status" value="1"/>
</dbReference>
<accession>A0A1I4AFN6</accession>
<reference evidence="5" key="1">
    <citation type="submission" date="2016-10" db="EMBL/GenBank/DDBJ databases">
        <authorList>
            <person name="Varghese N."/>
            <person name="Submissions S."/>
        </authorList>
    </citation>
    <scope>NUCLEOTIDE SEQUENCE [LARGE SCALE GENOMIC DNA]</scope>
    <source>
        <strain evidence="5">DSM 11578</strain>
    </source>
</reference>
<dbReference type="InterPro" id="IPR020672">
    <property type="entry name" value="Ribose5P_isomerase_typA_subgr"/>
</dbReference>
<name>A0A1I4AFN6_9GAMM</name>
<dbReference type="PANTHER" id="PTHR11934:SF0">
    <property type="entry name" value="RIBOSE-5-PHOSPHATE ISOMERASE"/>
    <property type="match status" value="1"/>
</dbReference>
<dbReference type="NCBIfam" id="TIGR00021">
    <property type="entry name" value="rpiA"/>
    <property type="match status" value="1"/>
</dbReference>
<dbReference type="STRING" id="45496.SAMN04488079_11456"/>
<dbReference type="GO" id="GO:0005829">
    <property type="term" value="C:cytosol"/>
    <property type="evidence" value="ECO:0007669"/>
    <property type="project" value="TreeGrafter"/>
</dbReference>
<evidence type="ECO:0000256" key="1">
    <source>
        <dbReference type="ARBA" id="ARBA00001713"/>
    </source>
</evidence>
<protein>
    <recommendedName>
        <fullName evidence="3">Ribose-5-phosphate isomerase A</fullName>
        <ecNumber evidence="3">5.3.1.6</ecNumber>
    </recommendedName>
    <alternativeName>
        <fullName evidence="3">Phosphoriboisomerase A</fullName>
        <shortName evidence="3">PRI</shortName>
    </alternativeName>
</protein>
<feature type="binding site" evidence="3">
    <location>
        <begin position="27"/>
        <end position="30"/>
    </location>
    <ligand>
        <name>substrate</name>
    </ligand>
</feature>
<feature type="binding site" evidence="3">
    <location>
        <begin position="96"/>
        <end position="99"/>
    </location>
    <ligand>
        <name>substrate</name>
    </ligand>
</feature>
<comment type="similarity">
    <text evidence="3">Belongs to the ribose 5-phosphate isomerase family.</text>
</comment>
<dbReference type="Gene3D" id="3.30.70.260">
    <property type="match status" value="1"/>
</dbReference>
<dbReference type="InterPro" id="IPR037171">
    <property type="entry name" value="NagB/RpiA_transferase-like"/>
</dbReference>
<comment type="function">
    <text evidence="3">Catalyzes the reversible conversion of ribose-5-phosphate to ribulose 5-phosphate.</text>
</comment>
<evidence type="ECO:0000256" key="2">
    <source>
        <dbReference type="ARBA" id="ARBA00023235"/>
    </source>
</evidence>
<dbReference type="EMBL" id="FOSH01000014">
    <property type="protein sequence ID" value="SFK55228.1"/>
    <property type="molecule type" value="Genomic_DNA"/>
</dbReference>